<dbReference type="InterPro" id="IPR041471">
    <property type="entry name" value="UvrB_inter"/>
</dbReference>
<dbReference type="PANTHER" id="PTHR24029">
    <property type="entry name" value="UVRABC SYSTEM PROTEIN B"/>
    <property type="match status" value="1"/>
</dbReference>
<evidence type="ECO:0000256" key="5">
    <source>
        <dbReference type="ARBA" id="ARBA00022840"/>
    </source>
</evidence>
<dbReference type="InterPro" id="IPR001650">
    <property type="entry name" value="Helicase_C-like"/>
</dbReference>
<dbReference type="PANTHER" id="PTHR24029:SF0">
    <property type="entry name" value="UVRABC SYSTEM PROTEIN B"/>
    <property type="match status" value="1"/>
</dbReference>
<evidence type="ECO:0000256" key="1">
    <source>
        <dbReference type="ARBA" id="ARBA00022490"/>
    </source>
</evidence>
<keyword evidence="6" id="KW-0267">Excision nuclease</keyword>
<dbReference type="SMART" id="SM00490">
    <property type="entry name" value="HELICc"/>
    <property type="match status" value="1"/>
</dbReference>
<protein>
    <recommendedName>
        <fullName evidence="12">UvrABC system protein B</fullName>
    </recommendedName>
</protein>
<keyword evidence="3" id="KW-0227">DNA damage</keyword>
<evidence type="ECO:0008006" key="12">
    <source>
        <dbReference type="Google" id="ProtNLM"/>
    </source>
</evidence>
<sequence>MLSFVEVCGPSMAGTRLRGAAGVASAVSCALRRRSAVHHRDAGLVALGGPQFAFLAGVVCGSARRKWSGLVAQMSVNRDADGSLTTEMQRSAVAFSQDEMHRSAVAFSRDEMKKLVPPEIRLLSARSWTVWLDQEQNAVVAELSRKTRFVTKDAEAAAQVLEALRDATQMKRGFLIIAISGESPVCSKAAQYLRTRNIGLLVHGKSDVAVEAVSDEKSRIRIASDVDDAKQAKQISPRSRALKKKQQSSRFIGESMNVPSERVDSFSLSNLAQKGMQPFRASSTTHERAPPRPAPAFLASRMEQMTRKDSSASTFRVESPFVPAGDQQPAIDALLRGLQGGSSASAARRFQLLRGATGTGKTFVMANLIAQYGRPALVIAPNKILAEQLCKELRAFLPNNAVEFFVSYYTYYRPEAYNAKTDTFIDKTASVDDRLDRLRHSATRSLHSRRDVVIVASVSCLYGLGLPSSYRENALRLKLGQEISVTEFCERLAFLQYERATRELRRGTYRDDGNVVEVAVAWAKDQLYRIEFSNDRVSRLSIVAGNEESEALTDDSGSVMWPEKHIKRRLARSQYESTEKLGSIRELIIFAAKHFITPKDQLERAIQTIQQEFDAEYGSFMARGEFLKAQRLKERVESDLQLLREQGYCSGVENYSRHLAERAPGSAPFTLRDYFQENPLVLIDESHVTVPQIRAMYNADASRKSTLVAHGFRLPSCLDNRPLRHEEFWSSVDRCVFVSATPGEIETAWSLADYQACRSVTDRDSGELSSSGVYKGVELVVRPTGVLDPTVEVRSSRNQLRDLLREMQVRSEKGEATLVTTITKKMSEDVTEFLRNNSDLRVAFMHSDVDTIGRMHIVEQLQSGELDGIVGVNLLREGLDMPSVSLVAVFDADKQGFLRSETSLIQTMGRAARNINGHAILYADTVTSAMRRAIDEAERRRAIQLAHNAANNQVPTPVLRKQYDLQPRSLLNEVKSMAAFSDVSSETSDASATRRLSLGSEFSDDPVLLEEQMKAASERKDFALAAMYRDRLTACARLRDVEL</sequence>
<dbReference type="InterPro" id="IPR004807">
    <property type="entry name" value="UvrB"/>
</dbReference>
<dbReference type="SMART" id="SM00487">
    <property type="entry name" value="DEXDc"/>
    <property type="match status" value="1"/>
</dbReference>
<accession>A0A7S1XIN5</accession>
<dbReference type="InterPro" id="IPR006935">
    <property type="entry name" value="Helicase/UvrB_N"/>
</dbReference>
<evidence type="ECO:0000259" key="10">
    <source>
        <dbReference type="PROSITE" id="PS51194"/>
    </source>
</evidence>
<dbReference type="GO" id="GO:0006289">
    <property type="term" value="P:nucleotide-excision repair"/>
    <property type="evidence" value="ECO:0007669"/>
    <property type="project" value="InterPro"/>
</dbReference>
<dbReference type="InterPro" id="IPR014001">
    <property type="entry name" value="Helicase_ATP-bd"/>
</dbReference>
<keyword evidence="7" id="KW-0234">DNA repair</keyword>
<dbReference type="SUPFAM" id="SSF52540">
    <property type="entry name" value="P-loop containing nucleoside triphosphate hydrolases"/>
    <property type="match status" value="2"/>
</dbReference>
<dbReference type="Pfam" id="PF00271">
    <property type="entry name" value="Helicase_C"/>
    <property type="match status" value="1"/>
</dbReference>
<feature type="region of interest" description="Disordered" evidence="8">
    <location>
        <begin position="226"/>
        <end position="256"/>
    </location>
</feature>
<evidence type="ECO:0000256" key="7">
    <source>
        <dbReference type="ARBA" id="ARBA00023204"/>
    </source>
</evidence>
<dbReference type="Pfam" id="PF04851">
    <property type="entry name" value="ResIII"/>
    <property type="match status" value="1"/>
</dbReference>
<reference evidence="11" key="1">
    <citation type="submission" date="2021-01" db="EMBL/GenBank/DDBJ databases">
        <authorList>
            <person name="Corre E."/>
            <person name="Pelletier E."/>
            <person name="Niang G."/>
            <person name="Scheremetjew M."/>
            <person name="Finn R."/>
            <person name="Kale V."/>
            <person name="Holt S."/>
            <person name="Cochrane G."/>
            <person name="Meng A."/>
            <person name="Brown T."/>
            <person name="Cohen L."/>
        </authorList>
    </citation>
    <scope>NUCLEOTIDE SEQUENCE</scope>
    <source>
        <strain evidence="11">CCMP3124</strain>
    </source>
</reference>
<dbReference type="EMBL" id="HBGI01002043">
    <property type="protein sequence ID" value="CAD9239593.1"/>
    <property type="molecule type" value="Transcribed_RNA"/>
</dbReference>
<evidence type="ECO:0000256" key="6">
    <source>
        <dbReference type="ARBA" id="ARBA00022881"/>
    </source>
</evidence>
<dbReference type="InterPro" id="IPR024759">
    <property type="entry name" value="UvrB_YAD/RRR_dom"/>
</dbReference>
<dbReference type="GO" id="GO:0005524">
    <property type="term" value="F:ATP binding"/>
    <property type="evidence" value="ECO:0007669"/>
    <property type="project" value="UniProtKB-KW"/>
</dbReference>
<keyword evidence="5" id="KW-0067">ATP-binding</keyword>
<dbReference type="InterPro" id="IPR027417">
    <property type="entry name" value="P-loop_NTPase"/>
</dbReference>
<evidence type="ECO:0000313" key="11">
    <source>
        <dbReference type="EMBL" id="CAD9239593.1"/>
    </source>
</evidence>
<dbReference type="AlphaFoldDB" id="A0A7S1XIN5"/>
<dbReference type="Pfam" id="PF17757">
    <property type="entry name" value="UvrB_inter"/>
    <property type="match status" value="1"/>
</dbReference>
<name>A0A7S1XIN5_9RHOD</name>
<dbReference type="GO" id="GO:0016887">
    <property type="term" value="F:ATP hydrolysis activity"/>
    <property type="evidence" value="ECO:0007669"/>
    <property type="project" value="InterPro"/>
</dbReference>
<proteinExistence type="predicted"/>
<dbReference type="GO" id="GO:0009380">
    <property type="term" value="C:excinuclease repair complex"/>
    <property type="evidence" value="ECO:0007669"/>
    <property type="project" value="InterPro"/>
</dbReference>
<dbReference type="PROSITE" id="PS51192">
    <property type="entry name" value="HELICASE_ATP_BIND_1"/>
    <property type="match status" value="1"/>
</dbReference>
<evidence type="ECO:0000256" key="2">
    <source>
        <dbReference type="ARBA" id="ARBA00022741"/>
    </source>
</evidence>
<dbReference type="Pfam" id="PF12344">
    <property type="entry name" value="UvrB"/>
    <property type="match status" value="1"/>
</dbReference>
<dbReference type="PROSITE" id="PS51194">
    <property type="entry name" value="HELICASE_CTER"/>
    <property type="match status" value="1"/>
</dbReference>
<dbReference type="GO" id="GO:0004518">
    <property type="term" value="F:nuclease activity"/>
    <property type="evidence" value="ECO:0007669"/>
    <property type="project" value="UniProtKB-KW"/>
</dbReference>
<organism evidence="11">
    <name type="scientific">Erythrolobus australicus</name>
    <dbReference type="NCBI Taxonomy" id="1077150"/>
    <lineage>
        <taxon>Eukaryota</taxon>
        <taxon>Rhodophyta</taxon>
        <taxon>Bangiophyceae</taxon>
        <taxon>Porphyridiales</taxon>
        <taxon>Porphyridiaceae</taxon>
        <taxon>Erythrolobus</taxon>
    </lineage>
</organism>
<evidence type="ECO:0000259" key="9">
    <source>
        <dbReference type="PROSITE" id="PS51192"/>
    </source>
</evidence>
<keyword evidence="4" id="KW-0228">DNA excision</keyword>
<evidence type="ECO:0000256" key="4">
    <source>
        <dbReference type="ARBA" id="ARBA00022769"/>
    </source>
</evidence>
<evidence type="ECO:0000256" key="3">
    <source>
        <dbReference type="ARBA" id="ARBA00022763"/>
    </source>
</evidence>
<keyword evidence="1" id="KW-0963">Cytoplasm</keyword>
<gene>
    <name evidence="11" type="ORF">EAUS1353_LOCUS1331</name>
</gene>
<feature type="domain" description="Helicase ATP-binding" evidence="9">
    <location>
        <begin position="342"/>
        <end position="488"/>
    </location>
</feature>
<dbReference type="GO" id="GO:0003677">
    <property type="term" value="F:DNA binding"/>
    <property type="evidence" value="ECO:0007669"/>
    <property type="project" value="InterPro"/>
</dbReference>
<evidence type="ECO:0000256" key="8">
    <source>
        <dbReference type="SAM" id="MobiDB-lite"/>
    </source>
</evidence>
<dbReference type="Gene3D" id="3.40.50.300">
    <property type="entry name" value="P-loop containing nucleotide triphosphate hydrolases"/>
    <property type="match status" value="3"/>
</dbReference>
<feature type="domain" description="Helicase C-terminal" evidence="10">
    <location>
        <begin position="799"/>
        <end position="971"/>
    </location>
</feature>
<keyword evidence="2" id="KW-0547">Nucleotide-binding</keyword>